<accession>A0A7X1FS65</accession>
<dbReference type="Proteomes" id="UP000566813">
    <property type="component" value="Unassembled WGS sequence"/>
</dbReference>
<gene>
    <name evidence="3" type="ORF">H7F51_10735</name>
</gene>
<evidence type="ECO:0000259" key="2">
    <source>
        <dbReference type="Pfam" id="PF04734"/>
    </source>
</evidence>
<sequence>MARATRMKAILGVMTAVGLVLPAFSPALADSTAAEAFRAGAAKAVITPPAASFPISSPSSPRDKPFVGIHDDLFARALVLEEGGRRIVLVSLEVTTVPQQEKLIAAVASAAGVPASQVLVFATHTHSNPLVFFHGNQPTAQQQAEMARTLDQAVAATREAVAGLRPAKIALARGASIANVNNGEGKGLTTKHDAAGVVDHTLDVVRVDGTDGKPLALLVNYPTHAEVMFRSVTKDGGLEVTGDIPGAVSRLLEGSVAPVVLYSAGAEGDQQAIYTSLVPAVAPLPAVDAGASGWALLDMQARRIALDAVDALARGPAPLATGSLSLAKGAATCPGQKLRRDQATGKVTTTATDPVAIPVALLKVGDFALAGVGADLGAALGKTIRAATPKRKTVLVSMIAGDVGYVLPDDSYPAMGHGVMGSPVKPGCAGPALIKELGRLALQR</sequence>
<evidence type="ECO:0000313" key="4">
    <source>
        <dbReference type="Proteomes" id="UP000566813"/>
    </source>
</evidence>
<comment type="caution">
    <text evidence="3">The sequence shown here is derived from an EMBL/GenBank/DDBJ whole genome shotgun (WGS) entry which is preliminary data.</text>
</comment>
<proteinExistence type="predicted"/>
<evidence type="ECO:0000313" key="3">
    <source>
        <dbReference type="EMBL" id="MBC2666003.1"/>
    </source>
</evidence>
<keyword evidence="1" id="KW-0732">Signal</keyword>
<organism evidence="3 4">
    <name type="scientific">Novosphingobium flavum</name>
    <dbReference type="NCBI Taxonomy" id="1778672"/>
    <lineage>
        <taxon>Bacteria</taxon>
        <taxon>Pseudomonadati</taxon>
        <taxon>Pseudomonadota</taxon>
        <taxon>Alphaproteobacteria</taxon>
        <taxon>Sphingomonadales</taxon>
        <taxon>Sphingomonadaceae</taxon>
        <taxon>Novosphingobium</taxon>
    </lineage>
</organism>
<dbReference type="InterPro" id="IPR031329">
    <property type="entry name" value="NEUT/ALK_ceramidase_N"/>
</dbReference>
<protein>
    <submittedName>
        <fullName evidence="3">Neutral/alkaline non-lysosomal ceramidase N-terminal domain-containing protein</fullName>
    </submittedName>
</protein>
<evidence type="ECO:0000256" key="1">
    <source>
        <dbReference type="SAM" id="SignalP"/>
    </source>
</evidence>
<feature type="signal peptide" evidence="1">
    <location>
        <begin position="1"/>
        <end position="29"/>
    </location>
</feature>
<dbReference type="RefSeq" id="WP_185664307.1">
    <property type="nucleotide sequence ID" value="NZ_JACLAW010000007.1"/>
</dbReference>
<dbReference type="EMBL" id="JACLAW010000007">
    <property type="protein sequence ID" value="MBC2666003.1"/>
    <property type="molecule type" value="Genomic_DNA"/>
</dbReference>
<feature type="domain" description="Neutral/alkaline non-lysosomal ceramidase N-terminal" evidence="2">
    <location>
        <begin position="37"/>
        <end position="257"/>
    </location>
</feature>
<dbReference type="Pfam" id="PF04734">
    <property type="entry name" value="Ceramidase_alk"/>
    <property type="match status" value="1"/>
</dbReference>
<dbReference type="AlphaFoldDB" id="A0A7X1FS65"/>
<keyword evidence="4" id="KW-1185">Reference proteome</keyword>
<reference evidence="3 4" key="1">
    <citation type="submission" date="2020-08" db="EMBL/GenBank/DDBJ databases">
        <title>The genome sequence of type strain Novosphingobium flavum NBRC 111647.</title>
        <authorList>
            <person name="Liu Y."/>
        </authorList>
    </citation>
    <scope>NUCLEOTIDE SEQUENCE [LARGE SCALE GENOMIC DNA]</scope>
    <source>
        <strain evidence="3 4">NBRC 111647</strain>
    </source>
</reference>
<feature type="chain" id="PRO_5031331838" evidence="1">
    <location>
        <begin position="30"/>
        <end position="444"/>
    </location>
</feature>
<name>A0A7X1FS65_9SPHN</name>